<name>A0A9Q9AZB4_9PEZI</name>
<feature type="region of interest" description="Disordered" evidence="1">
    <location>
        <begin position="70"/>
        <end position="103"/>
    </location>
</feature>
<evidence type="ECO:0000313" key="3">
    <source>
        <dbReference type="Proteomes" id="UP001056384"/>
    </source>
</evidence>
<accession>A0A9Q9AZB4</accession>
<feature type="compositionally biased region" description="Polar residues" evidence="1">
    <location>
        <begin position="79"/>
        <end position="89"/>
    </location>
</feature>
<organism evidence="2 3">
    <name type="scientific">Septoria linicola</name>
    <dbReference type="NCBI Taxonomy" id="215465"/>
    <lineage>
        <taxon>Eukaryota</taxon>
        <taxon>Fungi</taxon>
        <taxon>Dikarya</taxon>
        <taxon>Ascomycota</taxon>
        <taxon>Pezizomycotina</taxon>
        <taxon>Dothideomycetes</taxon>
        <taxon>Dothideomycetidae</taxon>
        <taxon>Mycosphaerellales</taxon>
        <taxon>Mycosphaerellaceae</taxon>
        <taxon>Septoria</taxon>
    </lineage>
</organism>
<dbReference type="AlphaFoldDB" id="A0A9Q9AZB4"/>
<gene>
    <name evidence="2" type="ORF">Slin15195_G079460</name>
</gene>
<reference evidence="2" key="1">
    <citation type="submission" date="2022-06" db="EMBL/GenBank/DDBJ databases">
        <title>Complete genome sequences of two strains of the flax pathogen Septoria linicola.</title>
        <authorList>
            <person name="Lapalu N."/>
            <person name="Simon A."/>
            <person name="Demenou B."/>
            <person name="Paumier D."/>
            <person name="Guillot M.-P."/>
            <person name="Gout L."/>
            <person name="Valade R."/>
        </authorList>
    </citation>
    <scope>NUCLEOTIDE SEQUENCE</scope>
    <source>
        <strain evidence="2">SE15195</strain>
    </source>
</reference>
<sequence>MAYCTTCHKAKFEQAQNNLNPGLTNVHVHSPLGYEAMELRNAESNVFGIKAAKARAVQYGLAARNRFGGMRDKPWRAGTEQSRTCQQKEPTCKQKAGKIISPR</sequence>
<dbReference type="Proteomes" id="UP001056384">
    <property type="component" value="Chromosome 6"/>
</dbReference>
<dbReference type="EMBL" id="CP099423">
    <property type="protein sequence ID" value="USW54627.1"/>
    <property type="molecule type" value="Genomic_DNA"/>
</dbReference>
<evidence type="ECO:0000256" key="1">
    <source>
        <dbReference type="SAM" id="MobiDB-lite"/>
    </source>
</evidence>
<protein>
    <submittedName>
        <fullName evidence="2">Uncharacterized protein</fullName>
    </submittedName>
</protein>
<evidence type="ECO:0000313" key="2">
    <source>
        <dbReference type="EMBL" id="USW54627.1"/>
    </source>
</evidence>
<proteinExistence type="predicted"/>
<keyword evidence="3" id="KW-1185">Reference proteome</keyword>